<dbReference type="HOGENOM" id="CLU_384582_0_0_1"/>
<proteinExistence type="predicted"/>
<feature type="region of interest" description="Disordered" evidence="1">
    <location>
        <begin position="636"/>
        <end position="656"/>
    </location>
</feature>
<sequence>MKSVMQKFVEERFGPPPPAETWWDSRPAMEGRRRAYSCMDPMQTVWDFEFRSLGPPSPANTVYSEPIILGENNQRVAWDDTETSEDQEEEYWEAEDEEVQAEDYHDLEEPADLAQLPHNMWLSEPEKIRVNFKRAKAAAAKLGLDRSPYFPRTAGEYAGLKADMLEAKAARLRFRIQELERKKDIRQNAQWETIWVLGPAGQIQEKRVLIYSGLLDLSLPTAELDTTGINTSRCDSHFDPNAVGINKSEIWVQDSHIPGQLPTIYEGNVWTPPLYFPGPATHIAVGVDPAGIALFDTNHFSEYTGYTLYYVPEPALSSLQNENWGNIYDNLSDSYFTPSLHPVWLQDELSGSAADHGVDLHGWQELETNGVDNDEDSDSDASSTSSFTPSDYRFAPFRPLYRQPNGDITTARHPNKGKGKDKRKSKLTASSSAPTETEIPFPPALTPLEETLLARTTYRDGLSPVLARPNPFNATGTAQPECDWPTYAEYTADGDGRIRRRASDALLASTLLQDDPAATTTTTNNLVALPDPAPAIAPPTRRGAALPLPPAKITRRFLPIPRLRDVVDPRLPRDTATTTTTIPGVGGPIPWEHRAPAGERWDLHSGRRLREAWRRSSRRSSRASCSGFGCGCGSGNGNGRVWAGQEGGGEDEEEEEVGWDTLEDEVEAQGLGWLIPGVRMAWALVGHDEGVAARGRVREGVREMVAQVDEVMRAYAGPY</sequence>
<dbReference type="STRING" id="578455.G2RI13"/>
<keyword evidence="3" id="KW-1185">Reference proteome</keyword>
<reference evidence="2 3" key="1">
    <citation type="journal article" date="2011" name="Nat. Biotechnol.">
        <title>Comparative genomic analysis of the thermophilic biomass-degrading fungi Myceliophthora thermophila and Thielavia terrestris.</title>
        <authorList>
            <person name="Berka R.M."/>
            <person name="Grigoriev I.V."/>
            <person name="Otillar R."/>
            <person name="Salamov A."/>
            <person name="Grimwood J."/>
            <person name="Reid I."/>
            <person name="Ishmael N."/>
            <person name="John T."/>
            <person name="Darmond C."/>
            <person name="Moisan M.-C."/>
            <person name="Henrissat B."/>
            <person name="Coutinho P.M."/>
            <person name="Lombard V."/>
            <person name="Natvig D.O."/>
            <person name="Lindquist E."/>
            <person name="Schmutz J."/>
            <person name="Lucas S."/>
            <person name="Harris P."/>
            <person name="Powlowski J."/>
            <person name="Bellemare A."/>
            <person name="Taylor D."/>
            <person name="Butler G."/>
            <person name="de Vries R.P."/>
            <person name="Allijn I.E."/>
            <person name="van den Brink J."/>
            <person name="Ushinsky S."/>
            <person name="Storms R."/>
            <person name="Powell A.J."/>
            <person name="Paulsen I.T."/>
            <person name="Elbourne L.D.H."/>
            <person name="Baker S.E."/>
            <person name="Magnuson J."/>
            <person name="LaBoissiere S."/>
            <person name="Clutterbuck A.J."/>
            <person name="Martinez D."/>
            <person name="Wogulis M."/>
            <person name="de Leon A.L."/>
            <person name="Rey M.W."/>
            <person name="Tsang A."/>
        </authorList>
    </citation>
    <scope>NUCLEOTIDE SEQUENCE [LARGE SCALE GENOMIC DNA]</scope>
    <source>
        <strain evidence="3">ATCC 38088 / NRRL 8126</strain>
    </source>
</reference>
<feature type="compositionally biased region" description="Low complexity" evidence="1">
    <location>
        <begin position="380"/>
        <end position="391"/>
    </location>
</feature>
<feature type="region of interest" description="Disordered" evidence="1">
    <location>
        <begin position="368"/>
        <end position="446"/>
    </location>
</feature>
<dbReference type="EMBL" id="CP003014">
    <property type="protein sequence ID" value="AEO71475.1"/>
    <property type="molecule type" value="Genomic_DNA"/>
</dbReference>
<dbReference type="KEGG" id="ttt:THITE_2092975"/>
<dbReference type="GeneID" id="11523042"/>
<evidence type="ECO:0000313" key="3">
    <source>
        <dbReference type="Proteomes" id="UP000008181"/>
    </source>
</evidence>
<organism evidence="2 3">
    <name type="scientific">Thermothielavioides terrestris (strain ATCC 38088 / NRRL 8126)</name>
    <name type="common">Thielavia terrestris</name>
    <dbReference type="NCBI Taxonomy" id="578455"/>
    <lineage>
        <taxon>Eukaryota</taxon>
        <taxon>Fungi</taxon>
        <taxon>Dikarya</taxon>
        <taxon>Ascomycota</taxon>
        <taxon>Pezizomycotina</taxon>
        <taxon>Sordariomycetes</taxon>
        <taxon>Sordariomycetidae</taxon>
        <taxon>Sordariales</taxon>
        <taxon>Chaetomiaceae</taxon>
        <taxon>Thermothielavioides</taxon>
        <taxon>Thermothielavioides terrestris</taxon>
    </lineage>
</organism>
<gene>
    <name evidence="2" type="ORF">THITE_2092975</name>
</gene>
<dbReference type="RefSeq" id="XP_003657811.1">
    <property type="nucleotide sequence ID" value="XM_003657763.1"/>
</dbReference>
<protein>
    <submittedName>
        <fullName evidence="2">Uncharacterized protein</fullName>
    </submittedName>
</protein>
<dbReference type="Proteomes" id="UP000008181">
    <property type="component" value="Chromosome 6"/>
</dbReference>
<feature type="compositionally biased region" description="Basic residues" evidence="1">
    <location>
        <begin position="413"/>
        <end position="426"/>
    </location>
</feature>
<evidence type="ECO:0000313" key="2">
    <source>
        <dbReference type="EMBL" id="AEO71475.1"/>
    </source>
</evidence>
<dbReference type="AlphaFoldDB" id="G2RI13"/>
<dbReference type="OrthoDB" id="1703270at2759"/>
<accession>G2RI13</accession>
<dbReference type="eggNOG" id="ENOG502RJ78">
    <property type="taxonomic scope" value="Eukaryota"/>
</dbReference>
<evidence type="ECO:0000256" key="1">
    <source>
        <dbReference type="SAM" id="MobiDB-lite"/>
    </source>
</evidence>
<name>G2RI13_THETT</name>